<dbReference type="PROSITE" id="PS51845">
    <property type="entry name" value="PDEASE_I_2"/>
    <property type="match status" value="1"/>
</dbReference>
<dbReference type="InterPro" id="IPR023174">
    <property type="entry name" value="PDEase_CS"/>
</dbReference>
<keyword evidence="7" id="KW-1185">Reference proteome</keyword>
<comment type="similarity">
    <text evidence="3">Belongs to the cyclic nucleotide phosphodiesterase family.</text>
</comment>
<dbReference type="PROSITE" id="PS00126">
    <property type="entry name" value="PDEASE_I_1"/>
    <property type="match status" value="1"/>
</dbReference>
<evidence type="ECO:0000313" key="7">
    <source>
        <dbReference type="Proteomes" id="UP001530377"/>
    </source>
</evidence>
<evidence type="ECO:0000259" key="5">
    <source>
        <dbReference type="PROSITE" id="PS51845"/>
    </source>
</evidence>
<name>A0ABD3SF15_9STRA</name>
<gene>
    <name evidence="6" type="ORF">ACHAXA_008141</name>
</gene>
<keyword evidence="2 3" id="KW-0378">Hydrolase</keyword>
<proteinExistence type="inferred from homology"/>
<dbReference type="EMBL" id="JALLPB020000049">
    <property type="protein sequence ID" value="KAL3823001.1"/>
    <property type="molecule type" value="Genomic_DNA"/>
</dbReference>
<evidence type="ECO:0000313" key="6">
    <source>
        <dbReference type="EMBL" id="KAL3823001.1"/>
    </source>
</evidence>
<dbReference type="Pfam" id="PF00233">
    <property type="entry name" value="PDEase_I"/>
    <property type="match status" value="1"/>
</dbReference>
<dbReference type="SUPFAM" id="SSF109604">
    <property type="entry name" value="HD-domain/PDEase-like"/>
    <property type="match status" value="1"/>
</dbReference>
<dbReference type="Gene3D" id="1.10.1300.10">
    <property type="entry name" value="3'5'-cyclic nucleotide phosphodiesterase, catalytic domain"/>
    <property type="match status" value="1"/>
</dbReference>
<protein>
    <recommendedName>
        <fullName evidence="3">Phosphodiesterase</fullName>
        <ecNumber evidence="3">3.1.4.-</ecNumber>
    </recommendedName>
</protein>
<dbReference type="PANTHER" id="PTHR11347">
    <property type="entry name" value="CYCLIC NUCLEOTIDE PHOSPHODIESTERASE"/>
    <property type="match status" value="1"/>
</dbReference>
<sequence>MTMGSAPDTRPSRRSSSWSTGTTFSEELFDDGGSTGLVDMNEELADLLTNQRWHEVGNDPSPSCAASSDFDVMVGQVNALLSTRLRDLLVARKLMMGDGAGGWAGGDRPDRSTHIAHPDPSLEGIRYDRRLGNYVLVDSISESMRRYVSCIGGLYNEVGFHSFGHAVHVTVSMNKLLSMVCINRDFDDLHHSDTSNNYDARALPKIDSHASRRRCSLNVPNGVGGEGTYSFGIGEDPMILFAMVFSALIHDVGHKGVPNSVLVEEEDGLAILHNDVSVAEQNSLQVAFSMLQRDEFAGLKRCICPTPENRRFFRKMVISMVMVTDISDQERVQIVASRWNAAFPPVSFVPETGADCGEHGGAVRRHSRSFQVGHQQPHPLKKAIQSTELKAAISRRRFSMFSTDAAVEEFANESRRLGIRRSMDFSGMLLDAYKSVNQLQQHAVLETMMNAADVAHTMQSFRVFVKWNKRLLRELYVAHKSGRLCFDPCENWYENQIGFFTYYILPLSEKMKNCGVFGHTGSVFEYFAAENKKRWMKEGEGISERIIRDVKEEVERGLPESCPILDVFGVSDYAPNFS</sequence>
<feature type="region of interest" description="Disordered" evidence="4">
    <location>
        <begin position="358"/>
        <end position="377"/>
    </location>
</feature>
<dbReference type="GO" id="GO:0016787">
    <property type="term" value="F:hydrolase activity"/>
    <property type="evidence" value="ECO:0007669"/>
    <property type="project" value="UniProtKB-KW"/>
</dbReference>
<dbReference type="EC" id="3.1.4.-" evidence="3"/>
<evidence type="ECO:0000256" key="3">
    <source>
        <dbReference type="RuleBase" id="RU363067"/>
    </source>
</evidence>
<dbReference type="InterPro" id="IPR036971">
    <property type="entry name" value="PDEase_catalytic_dom_sf"/>
</dbReference>
<dbReference type="InterPro" id="IPR002073">
    <property type="entry name" value="PDEase_catalytic_dom"/>
</dbReference>
<feature type="compositionally biased region" description="Low complexity" evidence="4">
    <location>
        <begin position="14"/>
        <end position="25"/>
    </location>
</feature>
<dbReference type="GO" id="GO:0046872">
    <property type="term" value="F:metal ion binding"/>
    <property type="evidence" value="ECO:0007669"/>
    <property type="project" value="UniProtKB-KW"/>
</dbReference>
<evidence type="ECO:0000256" key="2">
    <source>
        <dbReference type="ARBA" id="ARBA00022801"/>
    </source>
</evidence>
<feature type="domain" description="PDEase" evidence="5">
    <location>
        <begin position="77"/>
        <end position="327"/>
    </location>
</feature>
<comment type="cofactor">
    <cofactor evidence="3">
        <name>a divalent metal cation</name>
        <dbReference type="ChEBI" id="CHEBI:60240"/>
    </cofactor>
    <text evidence="3">Binds 2 divalent metal cations per subunit. Site 1 may preferentially bind zinc ions, while site 2 has a preference for magnesium and/or manganese ions.</text>
</comment>
<evidence type="ECO:0000256" key="4">
    <source>
        <dbReference type="SAM" id="MobiDB-lite"/>
    </source>
</evidence>
<evidence type="ECO:0000256" key="1">
    <source>
        <dbReference type="ARBA" id="ARBA00022723"/>
    </source>
</evidence>
<comment type="caution">
    <text evidence="6">The sequence shown here is derived from an EMBL/GenBank/DDBJ whole genome shotgun (WGS) entry which is preliminary data.</text>
</comment>
<dbReference type="Proteomes" id="UP001530377">
    <property type="component" value="Unassembled WGS sequence"/>
</dbReference>
<keyword evidence="1 3" id="KW-0479">Metal-binding</keyword>
<feature type="region of interest" description="Disordered" evidence="4">
    <location>
        <begin position="1"/>
        <end position="36"/>
    </location>
</feature>
<organism evidence="6 7">
    <name type="scientific">Cyclostephanos tholiformis</name>
    <dbReference type="NCBI Taxonomy" id="382380"/>
    <lineage>
        <taxon>Eukaryota</taxon>
        <taxon>Sar</taxon>
        <taxon>Stramenopiles</taxon>
        <taxon>Ochrophyta</taxon>
        <taxon>Bacillariophyta</taxon>
        <taxon>Coscinodiscophyceae</taxon>
        <taxon>Thalassiosirophycidae</taxon>
        <taxon>Stephanodiscales</taxon>
        <taxon>Stephanodiscaceae</taxon>
        <taxon>Cyclostephanos</taxon>
    </lineage>
</organism>
<dbReference type="AlphaFoldDB" id="A0ABD3SF15"/>
<reference evidence="6 7" key="1">
    <citation type="submission" date="2024-10" db="EMBL/GenBank/DDBJ databases">
        <title>Updated reference genomes for cyclostephanoid diatoms.</title>
        <authorList>
            <person name="Roberts W.R."/>
            <person name="Alverson A.J."/>
        </authorList>
    </citation>
    <scope>NUCLEOTIDE SEQUENCE [LARGE SCALE GENOMIC DNA]</scope>
    <source>
        <strain evidence="6 7">AJA228-03</strain>
    </source>
</reference>
<accession>A0ABD3SF15</accession>